<accession>A0A6C0M2L3</accession>
<evidence type="ECO:0000256" key="2">
    <source>
        <dbReference type="SAM" id="Phobius"/>
    </source>
</evidence>
<dbReference type="EMBL" id="MN740633">
    <property type="protein sequence ID" value="QHU36231.1"/>
    <property type="molecule type" value="Genomic_DNA"/>
</dbReference>
<feature type="transmembrane region" description="Helical" evidence="2">
    <location>
        <begin position="6"/>
        <end position="27"/>
    </location>
</feature>
<feature type="region of interest" description="Disordered" evidence="1">
    <location>
        <begin position="34"/>
        <end position="68"/>
    </location>
</feature>
<protein>
    <submittedName>
        <fullName evidence="3">Uncharacterized protein</fullName>
    </submittedName>
</protein>
<keyword evidence="2" id="KW-1133">Transmembrane helix</keyword>
<keyword evidence="2" id="KW-0472">Membrane</keyword>
<feature type="compositionally biased region" description="Basic residues" evidence="1">
    <location>
        <begin position="34"/>
        <end position="55"/>
    </location>
</feature>
<keyword evidence="2" id="KW-0812">Transmembrane</keyword>
<organism evidence="3">
    <name type="scientific">viral metagenome</name>
    <dbReference type="NCBI Taxonomy" id="1070528"/>
    <lineage>
        <taxon>unclassified sequences</taxon>
        <taxon>metagenomes</taxon>
        <taxon>organismal metagenomes</taxon>
    </lineage>
</organism>
<proteinExistence type="predicted"/>
<sequence length="298" mass="33925">MALSLFSFLVLFFMCGYFITFHLETFGKFSKMAKTRRRNHNHNHNHKVRRTKSRRGGGPTGSPYITIGKQTFGPKDPVPYLLSGNLPFNATKEQRRFPSGNPFTPSQNWGVKPPKTELQRLAKILAKKLDAEKDLIQRNKTLNPLQQSLAIKAKKIKMNDEINKAAEIEAQRQHEEALRTSRFPKLINSVASVRRSLGSVTSRISNSISDRLNKFMDTLEPEQTYSKERLNRMTDVEMSHLMEDMSPHMVESIDWVNLESITKVPTMGGSLMVKYFGNDTPMLLHSIAYSASQPQKGV</sequence>
<dbReference type="AlphaFoldDB" id="A0A6C0M2L3"/>
<reference evidence="3" key="1">
    <citation type="journal article" date="2020" name="Nature">
        <title>Giant virus diversity and host interactions through global metagenomics.</title>
        <authorList>
            <person name="Schulz F."/>
            <person name="Roux S."/>
            <person name="Paez-Espino D."/>
            <person name="Jungbluth S."/>
            <person name="Walsh D.A."/>
            <person name="Denef V.J."/>
            <person name="McMahon K.D."/>
            <person name="Konstantinidis K.T."/>
            <person name="Eloe-Fadrosh E.A."/>
            <person name="Kyrpides N.C."/>
            <person name="Woyke T."/>
        </authorList>
    </citation>
    <scope>NUCLEOTIDE SEQUENCE</scope>
    <source>
        <strain evidence="3">GVMAG-S-1035124-57</strain>
    </source>
</reference>
<evidence type="ECO:0000313" key="3">
    <source>
        <dbReference type="EMBL" id="QHU36231.1"/>
    </source>
</evidence>
<name>A0A6C0M2L3_9ZZZZ</name>
<evidence type="ECO:0000256" key="1">
    <source>
        <dbReference type="SAM" id="MobiDB-lite"/>
    </source>
</evidence>